<feature type="binding site" evidence="6">
    <location>
        <begin position="279"/>
        <end position="281"/>
    </location>
    <ligand>
        <name>ATP</name>
        <dbReference type="ChEBI" id="CHEBI:30616"/>
    </ligand>
</feature>
<evidence type="ECO:0000256" key="4">
    <source>
        <dbReference type="ARBA" id="ARBA00022777"/>
    </source>
</evidence>
<comment type="catalytic activity">
    <reaction evidence="6">
        <text>acetate + ATP = acetyl phosphate + ADP</text>
        <dbReference type="Rhea" id="RHEA:11352"/>
        <dbReference type="ChEBI" id="CHEBI:22191"/>
        <dbReference type="ChEBI" id="CHEBI:30089"/>
        <dbReference type="ChEBI" id="CHEBI:30616"/>
        <dbReference type="ChEBI" id="CHEBI:456216"/>
        <dbReference type="EC" id="2.7.2.1"/>
    </reaction>
</comment>
<keyword evidence="5 6" id="KW-0067">ATP-binding</keyword>
<comment type="caution">
    <text evidence="8">The sequence shown here is derived from an EMBL/GenBank/DDBJ whole genome shotgun (WGS) entry which is preliminary data.</text>
</comment>
<dbReference type="OrthoDB" id="9802453at2"/>
<protein>
    <recommendedName>
        <fullName evidence="6">Acetate kinase</fullName>
        <ecNumber evidence="6">2.7.2.1</ecNumber>
    </recommendedName>
    <alternativeName>
        <fullName evidence="6">Acetokinase</fullName>
    </alternativeName>
</protein>
<dbReference type="AlphaFoldDB" id="A0A4Q2EFH5"/>
<dbReference type="InterPro" id="IPR000890">
    <property type="entry name" value="Aliphatic_acid_kin_short-chain"/>
</dbReference>
<comment type="subcellular location">
    <subcellularLocation>
        <location evidence="6">Cytoplasm</location>
    </subcellularLocation>
</comment>
<dbReference type="SUPFAM" id="SSF53067">
    <property type="entry name" value="Actin-like ATPase domain"/>
    <property type="match status" value="2"/>
</dbReference>
<evidence type="ECO:0000256" key="1">
    <source>
        <dbReference type="ARBA" id="ARBA00008748"/>
    </source>
</evidence>
<dbReference type="UniPathway" id="UPA00340">
    <property type="reaction ID" value="UER00458"/>
</dbReference>
<dbReference type="RefSeq" id="WP_129459478.1">
    <property type="nucleotide sequence ID" value="NZ_PPCV01000009.1"/>
</dbReference>
<comment type="cofactor">
    <cofactor evidence="6">
        <name>Mg(2+)</name>
        <dbReference type="ChEBI" id="CHEBI:18420"/>
    </cofactor>
    <cofactor evidence="6">
        <name>Mn(2+)</name>
        <dbReference type="ChEBI" id="CHEBI:29035"/>
    </cofactor>
    <text evidence="6">Mg(2+). Can also accept Mn(2+).</text>
</comment>
<keyword evidence="4 6" id="KW-0418">Kinase</keyword>
<comment type="pathway">
    <text evidence="6">Metabolic intermediate biosynthesis; acetyl-CoA biosynthesis; acetyl-CoA from acetate: step 1/2.</text>
</comment>
<dbReference type="PANTHER" id="PTHR21060:SF15">
    <property type="entry name" value="ACETATE KINASE-RELATED"/>
    <property type="match status" value="1"/>
</dbReference>
<gene>
    <name evidence="6" type="primary">ackA</name>
    <name evidence="8" type="ORF">C1706_12010</name>
</gene>
<evidence type="ECO:0000256" key="7">
    <source>
        <dbReference type="RuleBase" id="RU003835"/>
    </source>
</evidence>
<evidence type="ECO:0000256" key="3">
    <source>
        <dbReference type="ARBA" id="ARBA00022741"/>
    </source>
</evidence>
<dbReference type="GO" id="GO:0006083">
    <property type="term" value="P:acetate metabolic process"/>
    <property type="evidence" value="ECO:0007669"/>
    <property type="project" value="TreeGrafter"/>
</dbReference>
<evidence type="ECO:0000256" key="6">
    <source>
        <dbReference type="HAMAP-Rule" id="MF_00020"/>
    </source>
</evidence>
<name>A0A4Q2EFH5_9ACTN</name>
<dbReference type="PANTHER" id="PTHR21060">
    <property type="entry name" value="ACETATE KINASE"/>
    <property type="match status" value="1"/>
</dbReference>
<evidence type="ECO:0000256" key="5">
    <source>
        <dbReference type="ARBA" id="ARBA00022840"/>
    </source>
</evidence>
<dbReference type="EC" id="2.7.2.1" evidence="6"/>
<dbReference type="NCBIfam" id="TIGR00016">
    <property type="entry name" value="ackA"/>
    <property type="match status" value="1"/>
</dbReference>
<feature type="binding site" evidence="6">
    <location>
        <position position="16"/>
    </location>
    <ligand>
        <name>ATP</name>
        <dbReference type="ChEBI" id="CHEBI:30616"/>
    </ligand>
</feature>
<dbReference type="InterPro" id="IPR043129">
    <property type="entry name" value="ATPase_NBD"/>
</dbReference>
<dbReference type="PRINTS" id="PR00471">
    <property type="entry name" value="ACETATEKNASE"/>
</dbReference>
<dbReference type="HAMAP" id="MF_00020">
    <property type="entry name" value="Acetate_kinase"/>
    <property type="match status" value="1"/>
</dbReference>
<dbReference type="InterPro" id="IPR004372">
    <property type="entry name" value="Ac/propionate_kinase"/>
</dbReference>
<keyword evidence="6" id="KW-0460">Magnesium</keyword>
<dbReference type="GO" id="GO:0005524">
    <property type="term" value="F:ATP binding"/>
    <property type="evidence" value="ECO:0007669"/>
    <property type="project" value="UniProtKB-KW"/>
</dbReference>
<keyword evidence="9" id="KW-1185">Reference proteome</keyword>
<feature type="binding site" evidence="6">
    <location>
        <begin position="205"/>
        <end position="209"/>
    </location>
    <ligand>
        <name>ATP</name>
        <dbReference type="ChEBI" id="CHEBI:30616"/>
    </ligand>
</feature>
<accession>A0A4Q2EFH5</accession>
<dbReference type="PIRSF" id="PIRSF000722">
    <property type="entry name" value="Acetate_prop_kin"/>
    <property type="match status" value="1"/>
</dbReference>
<organism evidence="8 9">
    <name type="scientific">Propioniciclava flava</name>
    <dbReference type="NCBI Taxonomy" id="2072026"/>
    <lineage>
        <taxon>Bacteria</taxon>
        <taxon>Bacillati</taxon>
        <taxon>Actinomycetota</taxon>
        <taxon>Actinomycetes</taxon>
        <taxon>Propionibacteriales</taxon>
        <taxon>Propionibacteriaceae</taxon>
        <taxon>Propioniciclava</taxon>
    </lineage>
</organism>
<proteinExistence type="inferred from homology"/>
<dbReference type="GO" id="GO:0005737">
    <property type="term" value="C:cytoplasm"/>
    <property type="evidence" value="ECO:0007669"/>
    <property type="project" value="UniProtKB-SubCell"/>
</dbReference>
<dbReference type="GO" id="GO:0000287">
    <property type="term" value="F:magnesium ion binding"/>
    <property type="evidence" value="ECO:0007669"/>
    <property type="project" value="UniProtKB-UniRule"/>
</dbReference>
<comment type="function">
    <text evidence="6">Catalyzes the formation of acetyl phosphate from acetate and ATP. Can also catalyze the reverse reaction.</text>
</comment>
<dbReference type="GO" id="GO:0006085">
    <property type="term" value="P:acetyl-CoA biosynthetic process"/>
    <property type="evidence" value="ECO:0007669"/>
    <property type="project" value="UniProtKB-UniRule"/>
</dbReference>
<dbReference type="InterPro" id="IPR023865">
    <property type="entry name" value="Aliphatic_acid_kinase_CS"/>
</dbReference>
<keyword evidence="3 6" id="KW-0547">Nucleotide-binding</keyword>
<evidence type="ECO:0000313" key="8">
    <source>
        <dbReference type="EMBL" id="RXW31386.1"/>
    </source>
</evidence>
<dbReference type="PROSITE" id="PS01075">
    <property type="entry name" value="ACETATE_KINASE_1"/>
    <property type="match status" value="1"/>
</dbReference>
<feature type="site" description="Transition state stabilizer" evidence="6">
    <location>
        <position position="238"/>
    </location>
</feature>
<dbReference type="PROSITE" id="PS01076">
    <property type="entry name" value="ACETATE_KINASE_2"/>
    <property type="match status" value="1"/>
</dbReference>
<feature type="active site" description="Proton donor/acceptor" evidence="6">
    <location>
        <position position="145"/>
    </location>
</feature>
<evidence type="ECO:0000313" key="9">
    <source>
        <dbReference type="Proteomes" id="UP000290624"/>
    </source>
</evidence>
<keyword evidence="2 6" id="KW-0808">Transferase</keyword>
<evidence type="ECO:0000256" key="2">
    <source>
        <dbReference type="ARBA" id="ARBA00022679"/>
    </source>
</evidence>
<feature type="binding site" evidence="6">
    <location>
        <begin position="327"/>
        <end position="331"/>
    </location>
    <ligand>
        <name>ATP</name>
        <dbReference type="ChEBI" id="CHEBI:30616"/>
    </ligand>
</feature>
<keyword evidence="6" id="KW-0479">Metal-binding</keyword>
<feature type="site" description="Transition state stabilizer" evidence="6">
    <location>
        <position position="177"/>
    </location>
</feature>
<feature type="binding site" evidence="6">
    <location>
        <position position="381"/>
    </location>
    <ligand>
        <name>Mg(2+)</name>
        <dbReference type="ChEBI" id="CHEBI:18420"/>
    </ligand>
</feature>
<feature type="binding site" evidence="6">
    <location>
        <position position="88"/>
    </location>
    <ligand>
        <name>substrate</name>
    </ligand>
</feature>
<dbReference type="GO" id="GO:0008776">
    <property type="term" value="F:acetate kinase activity"/>
    <property type="evidence" value="ECO:0007669"/>
    <property type="project" value="UniProtKB-UniRule"/>
</dbReference>
<dbReference type="Proteomes" id="UP000290624">
    <property type="component" value="Unassembled WGS sequence"/>
</dbReference>
<dbReference type="EMBL" id="PPCV01000009">
    <property type="protein sequence ID" value="RXW31386.1"/>
    <property type="molecule type" value="Genomic_DNA"/>
</dbReference>
<comment type="subunit">
    <text evidence="6">Homodimer.</text>
</comment>
<reference evidence="8 9" key="1">
    <citation type="submission" date="2018-01" db="EMBL/GenBank/DDBJ databases">
        <title>Lactibacter flavus gen. nov., sp. nov., a novel bacterium of the family Propionibacteriaceae isolated from raw milk and dairy products.</title>
        <authorList>
            <person name="Wenning M."/>
            <person name="Breitenwieser F."/>
            <person name="Huptas C."/>
            <person name="von Neubeck M."/>
            <person name="Busse H.-J."/>
            <person name="Scherer S."/>
        </authorList>
    </citation>
    <scope>NUCLEOTIDE SEQUENCE [LARGE SCALE GENOMIC DNA]</scope>
    <source>
        <strain evidence="8 9">VG341</strain>
    </source>
</reference>
<sequence length="394" mass="41964">MATPILLLNAGSSSIKYQMIDADTDEVMASGLIERIGQEVGVLTHKVNGEEFVANEEYTNHTVALASMVQMFADHGPSLDDVKAVGHRTVHGGDKLTSTTLIDEDVVATLEALSPLAPLHNPAGIAGIRGAQKALPNVPHVAVFDTAFFSTLPPESYTYAISTDLAREYSIRRYGFHGTSHDYVSHQAAEFLGKPYDQTTQIVCHLGNGASISAIKNGVAVDTSMGLTPLEGLVMGTRSGDLDPGMIAYLHREAGMSTDAIDTLLNKASGMLGLAGASDMRDVETAKEEGDARAQLAWDVYIRRIVGYIGRYYVLLGGIDALTFTAGVGENSAAVRRDVVERLAVLGITLDTVNNTVRSKEPRAISGKDSSVAVLVIPTNEELQMAHEVKAVIA</sequence>
<feature type="binding site" evidence="6">
    <location>
        <position position="9"/>
    </location>
    <ligand>
        <name>Mg(2+)</name>
        <dbReference type="ChEBI" id="CHEBI:18420"/>
    </ligand>
</feature>
<comment type="similarity">
    <text evidence="1 6 7">Belongs to the acetokinase family.</text>
</comment>
<dbReference type="CDD" id="cd24010">
    <property type="entry name" value="ASKHA_NBD_AcK_PK"/>
    <property type="match status" value="1"/>
</dbReference>
<keyword evidence="6" id="KW-0963">Cytoplasm</keyword>
<dbReference type="Gene3D" id="3.30.420.40">
    <property type="match status" value="2"/>
</dbReference>
<dbReference type="Pfam" id="PF00871">
    <property type="entry name" value="Acetate_kinase"/>
    <property type="match status" value="1"/>
</dbReference>